<gene>
    <name evidence="3" type="ORF">PBRA_000173</name>
    <name evidence="4" type="ORF">PLBR_LOCUS3951</name>
</gene>
<sequence>MSSAKAVVAAVVAVAAVGVAVWAWWRSAQSGTPTKHAKARKDDGRHKLSEKKRKKQHKDDEKRLRDKKKTKTRRSDSDDSVDDDVKADDVAASMSPAIVVSPAVEVEQPSTDASPAAAVEQQAPAAASTPVAAVEQPTVVREDSAPIDDEQPRAVREDSAVIDNHFTVDNLSVDPRPDENVPATLSASFVSDVSSASGAYFDAVDAGAPSNCRLGAVLYALGSVPQVQEAIAKRRQEGVDVYGRVADVRAAETADAHEQAIERLEESLKQHSGSRFADRHRCDCFDVAQFILDDLSQAGPKKSNNSKKKKGKGKKGDDADEVPPLPTSAFSCTTVNVVDDEDDLAKLLSVPSAPPCLVVGVRYNSSVAQLTYAADNVIFGSTPSYHLTAAVWDNPSDAEQTHVATRPSAGQPWTLYGAASTEPTDTAALGARPSLLIYRAAST</sequence>
<evidence type="ECO:0000313" key="4">
    <source>
        <dbReference type="EMBL" id="SPQ96736.1"/>
    </source>
</evidence>
<feature type="region of interest" description="Disordered" evidence="1">
    <location>
        <begin position="29"/>
        <end position="88"/>
    </location>
</feature>
<geneLocation type="mitochondrion" evidence="4"/>
<evidence type="ECO:0000313" key="6">
    <source>
        <dbReference type="Proteomes" id="UP000290189"/>
    </source>
</evidence>
<dbReference type="Proteomes" id="UP000039324">
    <property type="component" value="Unassembled WGS sequence"/>
</dbReference>
<keyword evidence="2" id="KW-1133">Transmembrane helix</keyword>
<keyword evidence="4" id="KW-0496">Mitochondrion</keyword>
<reference evidence="4 6" key="2">
    <citation type="submission" date="2018-03" db="EMBL/GenBank/DDBJ databases">
        <authorList>
            <person name="Fogelqvist J."/>
        </authorList>
    </citation>
    <scope>NUCLEOTIDE SEQUENCE [LARGE SCALE GENOMIC DNA]</scope>
</reference>
<evidence type="ECO:0000313" key="5">
    <source>
        <dbReference type="Proteomes" id="UP000039324"/>
    </source>
</evidence>
<dbReference type="EMBL" id="CDSF01000001">
    <property type="protein sequence ID" value="CEO94388.1"/>
    <property type="molecule type" value="Genomic_DNA"/>
</dbReference>
<protein>
    <submittedName>
        <fullName evidence="3">Uncharacterized protein</fullName>
    </submittedName>
</protein>
<keyword evidence="2" id="KW-0812">Transmembrane</keyword>
<feature type="compositionally biased region" description="Basic residues" evidence="1">
    <location>
        <begin position="304"/>
        <end position="313"/>
    </location>
</feature>
<evidence type="ECO:0000313" key="3">
    <source>
        <dbReference type="EMBL" id="CEO94388.1"/>
    </source>
</evidence>
<dbReference type="EMBL" id="OVEO01000006">
    <property type="protein sequence ID" value="SPQ96736.1"/>
    <property type="molecule type" value="Genomic_DNA"/>
</dbReference>
<name>A0A0G4IGR0_PLABS</name>
<dbReference type="AlphaFoldDB" id="A0A0G4IGR0"/>
<keyword evidence="5" id="KW-1185">Reference proteome</keyword>
<keyword evidence="2" id="KW-0472">Membrane</keyword>
<feature type="compositionally biased region" description="Basic and acidic residues" evidence="1">
    <location>
        <begin position="73"/>
        <end position="88"/>
    </location>
</feature>
<evidence type="ECO:0000256" key="1">
    <source>
        <dbReference type="SAM" id="MobiDB-lite"/>
    </source>
</evidence>
<proteinExistence type="predicted"/>
<evidence type="ECO:0000256" key="2">
    <source>
        <dbReference type="SAM" id="Phobius"/>
    </source>
</evidence>
<feature type="region of interest" description="Disordered" evidence="1">
    <location>
        <begin position="298"/>
        <end position="326"/>
    </location>
</feature>
<reference evidence="3 5" key="1">
    <citation type="submission" date="2015-02" db="EMBL/GenBank/DDBJ databases">
        <authorList>
            <person name="Chooi Y.-H."/>
        </authorList>
    </citation>
    <scope>NUCLEOTIDE SEQUENCE [LARGE SCALE GENOMIC DNA]</scope>
    <source>
        <strain evidence="3">E3</strain>
    </source>
</reference>
<organism evidence="3 5">
    <name type="scientific">Plasmodiophora brassicae</name>
    <name type="common">Clubroot disease agent</name>
    <dbReference type="NCBI Taxonomy" id="37360"/>
    <lineage>
        <taxon>Eukaryota</taxon>
        <taxon>Sar</taxon>
        <taxon>Rhizaria</taxon>
        <taxon>Endomyxa</taxon>
        <taxon>Phytomyxea</taxon>
        <taxon>Plasmodiophorida</taxon>
        <taxon>Plasmodiophoridae</taxon>
        <taxon>Plasmodiophora</taxon>
    </lineage>
</organism>
<accession>A0A0G4IGR0</accession>
<dbReference type="Proteomes" id="UP000290189">
    <property type="component" value="Unassembled WGS sequence"/>
</dbReference>
<feature type="transmembrane region" description="Helical" evidence="2">
    <location>
        <begin position="7"/>
        <end position="25"/>
    </location>
</feature>